<sequence>MAARSSPNSAQLALIRDQPARIPACAPPDVAFCLGSSPKIQFPISYRRMFFLCSLSIRINGAQVEMNCLNCLTALVVACLGMIATSSQQVRAQDFTLFEHSIVPPKTDQQPAREYLPAIYQAEPANVSYREGLYMAAIAEAERRYGLPTNLLRALIWAESRFNPMAVSPAGAAGLAQLMPATARELGVRNRHDPLASIDGGARYLRDMLDRFDAVHLALAAYNAGPGAVSRSRGIPNNGETPQYVRSVLGRWQAIGTYN</sequence>
<dbReference type="KEGG" id="sgi:SGRAN_1560"/>
<dbReference type="CDD" id="cd00254">
    <property type="entry name" value="LT-like"/>
    <property type="match status" value="1"/>
</dbReference>
<feature type="domain" description="Transglycosylase SLT" evidence="3">
    <location>
        <begin position="138"/>
        <end position="238"/>
    </location>
</feature>
<evidence type="ECO:0000313" key="4">
    <source>
        <dbReference type="EMBL" id="AMG73943.1"/>
    </source>
</evidence>
<evidence type="ECO:0000313" key="5">
    <source>
        <dbReference type="Proteomes" id="UP000058599"/>
    </source>
</evidence>
<dbReference type="EMBL" id="CP012199">
    <property type="protein sequence ID" value="AMG73943.1"/>
    <property type="molecule type" value="Genomic_DNA"/>
</dbReference>
<evidence type="ECO:0000259" key="3">
    <source>
        <dbReference type="Pfam" id="PF01464"/>
    </source>
</evidence>
<dbReference type="Pfam" id="PF01464">
    <property type="entry name" value="SLT"/>
    <property type="match status" value="1"/>
</dbReference>
<dbReference type="InterPro" id="IPR008258">
    <property type="entry name" value="Transglycosylase_SLT_dom_1"/>
</dbReference>
<keyword evidence="5" id="KW-1185">Reference proteome</keyword>
<name>A0AA86L302_9SPHN</name>
<dbReference type="PANTHER" id="PTHR37423">
    <property type="entry name" value="SOLUBLE LYTIC MUREIN TRANSGLYCOSYLASE-RELATED"/>
    <property type="match status" value="1"/>
</dbReference>
<proteinExistence type="inferred from homology"/>
<accession>A0AA86L302</accession>
<dbReference type="PANTHER" id="PTHR37423:SF2">
    <property type="entry name" value="MEMBRANE-BOUND LYTIC MUREIN TRANSGLYCOSYLASE C"/>
    <property type="match status" value="1"/>
</dbReference>
<protein>
    <submittedName>
        <fullName evidence="4">Lytic transglycosylase</fullName>
        <ecNumber evidence="4">3.5.1.28</ecNumber>
    </submittedName>
</protein>
<reference evidence="4 5" key="1">
    <citation type="journal article" date="2016" name="BMC Genomics">
        <title>Genomic analysis of the nitrate-respiring Sphingopyxis granuli (formerly Sphingomonas macrogoltabida) strain TFA.</title>
        <authorList>
            <person name="Garcia-Romero I."/>
            <person name="Perez-Pulido A.J."/>
            <person name="Gonzalez-Flores Y.E."/>
            <person name="Reyes-Ramirez F."/>
            <person name="Santero E."/>
            <person name="Floriano B."/>
        </authorList>
    </citation>
    <scope>NUCLEOTIDE SEQUENCE [LARGE SCALE GENOMIC DNA]</scope>
    <source>
        <strain evidence="4 5">TFA</strain>
    </source>
</reference>
<keyword evidence="4" id="KW-0378">Hydrolase</keyword>
<dbReference type="AlphaFoldDB" id="A0AA86L302"/>
<evidence type="ECO:0000256" key="2">
    <source>
        <dbReference type="ARBA" id="ARBA00009387"/>
    </source>
</evidence>
<dbReference type="InterPro" id="IPR023346">
    <property type="entry name" value="Lysozyme-like_dom_sf"/>
</dbReference>
<comment type="similarity">
    <text evidence="2">Belongs to the virb1 family.</text>
</comment>
<dbReference type="SUPFAM" id="SSF53955">
    <property type="entry name" value="Lysozyme-like"/>
    <property type="match status" value="1"/>
</dbReference>
<evidence type="ECO:0000256" key="1">
    <source>
        <dbReference type="ARBA" id="ARBA00007734"/>
    </source>
</evidence>
<comment type="similarity">
    <text evidence="1">Belongs to the transglycosylase Slt family.</text>
</comment>
<dbReference type="Proteomes" id="UP000058599">
    <property type="component" value="Chromosome"/>
</dbReference>
<organism evidence="4 5">
    <name type="scientific">Sphingopyxis granuli</name>
    <dbReference type="NCBI Taxonomy" id="267128"/>
    <lineage>
        <taxon>Bacteria</taxon>
        <taxon>Pseudomonadati</taxon>
        <taxon>Pseudomonadota</taxon>
        <taxon>Alphaproteobacteria</taxon>
        <taxon>Sphingomonadales</taxon>
        <taxon>Sphingomonadaceae</taxon>
        <taxon>Sphingopyxis</taxon>
    </lineage>
</organism>
<dbReference type="Gene3D" id="1.10.530.10">
    <property type="match status" value="1"/>
</dbReference>
<dbReference type="EC" id="3.5.1.28" evidence="4"/>
<gene>
    <name evidence="4" type="primary">yjbJ</name>
    <name evidence="4" type="ORF">SGRAN_1560</name>
</gene>
<dbReference type="GO" id="GO:0008745">
    <property type="term" value="F:N-acetylmuramoyl-L-alanine amidase activity"/>
    <property type="evidence" value="ECO:0007669"/>
    <property type="project" value="UniProtKB-EC"/>
</dbReference>